<reference evidence="1" key="1">
    <citation type="submission" date="2020-08" db="EMBL/GenBank/DDBJ databases">
        <title>Multicomponent nature underlies the extraordinary mechanical properties of spider dragline silk.</title>
        <authorList>
            <person name="Kono N."/>
            <person name="Nakamura H."/>
            <person name="Mori M."/>
            <person name="Yoshida Y."/>
            <person name="Ohtoshi R."/>
            <person name="Malay A.D."/>
            <person name="Moran D.A.P."/>
            <person name="Tomita M."/>
            <person name="Numata K."/>
            <person name="Arakawa K."/>
        </authorList>
    </citation>
    <scope>NUCLEOTIDE SEQUENCE</scope>
</reference>
<organism evidence="1 2">
    <name type="scientific">Trichonephila inaurata madagascariensis</name>
    <dbReference type="NCBI Taxonomy" id="2747483"/>
    <lineage>
        <taxon>Eukaryota</taxon>
        <taxon>Metazoa</taxon>
        <taxon>Ecdysozoa</taxon>
        <taxon>Arthropoda</taxon>
        <taxon>Chelicerata</taxon>
        <taxon>Arachnida</taxon>
        <taxon>Araneae</taxon>
        <taxon>Araneomorphae</taxon>
        <taxon>Entelegynae</taxon>
        <taxon>Araneoidea</taxon>
        <taxon>Nephilidae</taxon>
        <taxon>Trichonephila</taxon>
        <taxon>Trichonephila inaurata</taxon>
    </lineage>
</organism>
<evidence type="ECO:0000313" key="2">
    <source>
        <dbReference type="Proteomes" id="UP000886998"/>
    </source>
</evidence>
<protein>
    <submittedName>
        <fullName evidence="1">Uncharacterized protein</fullName>
    </submittedName>
</protein>
<accession>A0A8X6MMD4</accession>
<keyword evidence="2" id="KW-1185">Reference proteome</keyword>
<sequence length="150" mass="16990">MAILDAVFRNALRQTITEKLALMADNGKSGNCGLLRNCYTARTRKTIGRKKTQTEQGDIWNSRTSQVLAADGQALYKKEEMKEAIREKQTTLIKRTYTSLERLPLLSSPRALLFAKRDNSTVSDRCILTLSISFVYSSTPMARRFRVVLP</sequence>
<dbReference type="Proteomes" id="UP000886998">
    <property type="component" value="Unassembled WGS sequence"/>
</dbReference>
<proteinExistence type="predicted"/>
<evidence type="ECO:0000313" key="1">
    <source>
        <dbReference type="EMBL" id="GFS66457.1"/>
    </source>
</evidence>
<gene>
    <name evidence="1" type="ORF">TNIN_255861</name>
</gene>
<dbReference type="EMBL" id="BMAV01028243">
    <property type="protein sequence ID" value="GFS66457.1"/>
    <property type="molecule type" value="Genomic_DNA"/>
</dbReference>
<comment type="caution">
    <text evidence="1">The sequence shown here is derived from an EMBL/GenBank/DDBJ whole genome shotgun (WGS) entry which is preliminary data.</text>
</comment>
<dbReference type="AlphaFoldDB" id="A0A8X6MMD4"/>
<name>A0A8X6MMD4_9ARAC</name>